<gene>
    <name evidence="2" type="ORF">TNIN_406351</name>
</gene>
<feature type="compositionally biased region" description="Basic and acidic residues" evidence="1">
    <location>
        <begin position="80"/>
        <end position="92"/>
    </location>
</feature>
<evidence type="ECO:0000313" key="2">
    <source>
        <dbReference type="EMBL" id="GFY40253.1"/>
    </source>
</evidence>
<organism evidence="2 3">
    <name type="scientific">Trichonephila inaurata madagascariensis</name>
    <dbReference type="NCBI Taxonomy" id="2747483"/>
    <lineage>
        <taxon>Eukaryota</taxon>
        <taxon>Metazoa</taxon>
        <taxon>Ecdysozoa</taxon>
        <taxon>Arthropoda</taxon>
        <taxon>Chelicerata</taxon>
        <taxon>Arachnida</taxon>
        <taxon>Araneae</taxon>
        <taxon>Araneomorphae</taxon>
        <taxon>Entelegynae</taxon>
        <taxon>Araneoidea</taxon>
        <taxon>Nephilidae</taxon>
        <taxon>Trichonephila</taxon>
        <taxon>Trichonephila inaurata</taxon>
    </lineage>
</organism>
<dbReference type="EMBL" id="BMAV01001793">
    <property type="protein sequence ID" value="GFY40253.1"/>
    <property type="molecule type" value="Genomic_DNA"/>
</dbReference>
<reference evidence="2" key="1">
    <citation type="submission" date="2020-08" db="EMBL/GenBank/DDBJ databases">
        <title>Multicomponent nature underlies the extraordinary mechanical properties of spider dragline silk.</title>
        <authorList>
            <person name="Kono N."/>
            <person name="Nakamura H."/>
            <person name="Mori M."/>
            <person name="Yoshida Y."/>
            <person name="Ohtoshi R."/>
            <person name="Malay A.D."/>
            <person name="Moran D.A.P."/>
            <person name="Tomita M."/>
            <person name="Numata K."/>
            <person name="Arakawa K."/>
        </authorList>
    </citation>
    <scope>NUCLEOTIDE SEQUENCE</scope>
</reference>
<feature type="compositionally biased region" description="Basic and acidic residues" evidence="1">
    <location>
        <begin position="100"/>
        <end position="112"/>
    </location>
</feature>
<feature type="compositionally biased region" description="Basic and acidic residues" evidence="1">
    <location>
        <begin position="125"/>
        <end position="143"/>
    </location>
</feature>
<proteinExistence type="predicted"/>
<sequence>MSDRHNWSKTMLNEGMRADIDQLTRFGTGESEITSAYDEIQINTNIFIYLQGETCNNLKVSGSAVKSVTEVKESEYLEKKDSNFNKKESEKNRNKKKKGRSELLEKNDKFELEQSSFKESSPDTILHEIPDDKKLSDNSSVDKKQASEIETKIFHLQDSENQNEQVTSNYLFFRYKPFK</sequence>
<feature type="compositionally biased region" description="Polar residues" evidence="1">
    <location>
        <begin position="113"/>
        <end position="123"/>
    </location>
</feature>
<evidence type="ECO:0000313" key="3">
    <source>
        <dbReference type="Proteomes" id="UP000886998"/>
    </source>
</evidence>
<dbReference type="Proteomes" id="UP000886998">
    <property type="component" value="Unassembled WGS sequence"/>
</dbReference>
<accession>A0A8X6WRZ4</accession>
<name>A0A8X6WRZ4_9ARAC</name>
<evidence type="ECO:0000256" key="1">
    <source>
        <dbReference type="SAM" id="MobiDB-lite"/>
    </source>
</evidence>
<protein>
    <submittedName>
        <fullName evidence="2">Uncharacterized protein</fullName>
    </submittedName>
</protein>
<keyword evidence="3" id="KW-1185">Reference proteome</keyword>
<feature type="region of interest" description="Disordered" evidence="1">
    <location>
        <begin position="80"/>
        <end position="143"/>
    </location>
</feature>
<dbReference type="AlphaFoldDB" id="A0A8X6WRZ4"/>
<comment type="caution">
    <text evidence="2">The sequence shown here is derived from an EMBL/GenBank/DDBJ whole genome shotgun (WGS) entry which is preliminary data.</text>
</comment>